<feature type="region of interest" description="Disordered" evidence="1">
    <location>
        <begin position="355"/>
        <end position="397"/>
    </location>
</feature>
<keyword evidence="4" id="KW-1185">Reference proteome</keyword>
<protein>
    <submittedName>
        <fullName evidence="3">Uncharacterized protein</fullName>
    </submittedName>
</protein>
<feature type="transmembrane region" description="Helical" evidence="2">
    <location>
        <begin position="69"/>
        <end position="90"/>
    </location>
</feature>
<name>A0A164QBH6_9AGAM</name>
<feature type="transmembrane region" description="Helical" evidence="2">
    <location>
        <begin position="149"/>
        <end position="173"/>
    </location>
</feature>
<organism evidence="3 4">
    <name type="scientific">Sistotremastrum niveocremeum HHB9708</name>
    <dbReference type="NCBI Taxonomy" id="1314777"/>
    <lineage>
        <taxon>Eukaryota</taxon>
        <taxon>Fungi</taxon>
        <taxon>Dikarya</taxon>
        <taxon>Basidiomycota</taxon>
        <taxon>Agaricomycotina</taxon>
        <taxon>Agaricomycetes</taxon>
        <taxon>Sistotremastrales</taxon>
        <taxon>Sistotremastraceae</taxon>
        <taxon>Sertulicium</taxon>
        <taxon>Sertulicium niveocremeum</taxon>
    </lineage>
</organism>
<dbReference type="EMBL" id="KV419427">
    <property type="protein sequence ID" value="KZS89510.1"/>
    <property type="molecule type" value="Genomic_DNA"/>
</dbReference>
<evidence type="ECO:0000313" key="4">
    <source>
        <dbReference type="Proteomes" id="UP000076722"/>
    </source>
</evidence>
<keyword evidence="2" id="KW-0812">Transmembrane</keyword>
<feature type="compositionally biased region" description="Basic residues" evidence="1">
    <location>
        <begin position="120"/>
        <end position="129"/>
    </location>
</feature>
<feature type="transmembrane region" description="Helical" evidence="2">
    <location>
        <begin position="6"/>
        <end position="25"/>
    </location>
</feature>
<feature type="transmembrane region" description="Helical" evidence="2">
    <location>
        <begin position="205"/>
        <end position="227"/>
    </location>
</feature>
<reference evidence="3 4" key="1">
    <citation type="journal article" date="2016" name="Mol. Biol. Evol.">
        <title>Comparative Genomics of Early-Diverging Mushroom-Forming Fungi Provides Insights into the Origins of Lignocellulose Decay Capabilities.</title>
        <authorList>
            <person name="Nagy L.G."/>
            <person name="Riley R."/>
            <person name="Tritt A."/>
            <person name="Adam C."/>
            <person name="Daum C."/>
            <person name="Floudas D."/>
            <person name="Sun H."/>
            <person name="Yadav J.S."/>
            <person name="Pangilinan J."/>
            <person name="Larsson K.H."/>
            <person name="Matsuura K."/>
            <person name="Barry K."/>
            <person name="Labutti K."/>
            <person name="Kuo R."/>
            <person name="Ohm R.A."/>
            <person name="Bhattacharya S.S."/>
            <person name="Shirouzu T."/>
            <person name="Yoshinaga Y."/>
            <person name="Martin F.M."/>
            <person name="Grigoriev I.V."/>
            <person name="Hibbett D.S."/>
        </authorList>
    </citation>
    <scope>NUCLEOTIDE SEQUENCE [LARGE SCALE GENOMIC DNA]</scope>
    <source>
        <strain evidence="3 4">HHB9708</strain>
    </source>
</reference>
<feature type="region of interest" description="Disordered" evidence="1">
    <location>
        <begin position="101"/>
        <end position="129"/>
    </location>
</feature>
<keyword evidence="2" id="KW-1133">Transmembrane helix</keyword>
<proteinExistence type="predicted"/>
<dbReference type="Proteomes" id="UP000076722">
    <property type="component" value="Unassembled WGS sequence"/>
</dbReference>
<keyword evidence="2" id="KW-0472">Membrane</keyword>
<feature type="compositionally biased region" description="Basic and acidic residues" evidence="1">
    <location>
        <begin position="546"/>
        <end position="556"/>
    </location>
</feature>
<dbReference type="AlphaFoldDB" id="A0A164QBH6"/>
<evidence type="ECO:0000256" key="1">
    <source>
        <dbReference type="SAM" id="MobiDB-lite"/>
    </source>
</evidence>
<gene>
    <name evidence="3" type="ORF">SISNIDRAFT_526855</name>
</gene>
<feature type="transmembrane region" description="Helical" evidence="2">
    <location>
        <begin position="272"/>
        <end position="294"/>
    </location>
</feature>
<dbReference type="STRING" id="1314777.A0A164QBH6"/>
<accession>A0A164QBH6</accession>
<evidence type="ECO:0000313" key="3">
    <source>
        <dbReference type="EMBL" id="KZS89510.1"/>
    </source>
</evidence>
<sequence>MWNVHRVVLTLLALSSVALLGAYLVTLRIWRLPRHPVVLCLLVVGIPRSVVLQLPVFSNSNLFCPTTNVLANFLFVLHSGFVLSFSIALLRVVLYPHPTPPPTALRPPRRPSTTTFRQNAHGHGHSRTPCRTRTRAVAKISYHDPSPRISLLLCIVPFFWTIPVLIVGLLTAIPSSPYYAQTYFDGWWCRSKSPLFMKISLISQATPLLIAGGVCAWLIAVVVRFYLMHWWIDVHPHPPAESPSKRCWRCEVGKTGHLTRRKVPLHLPELSFVLRFGLMILIIICSSIVLTLRLVLHDSALSVHEKIERYWKSAVPLLECLVFVTQSTILKLWFPSLYAKRCPFTGKSFARPRSASLGTRCSRSPPKIPHPHNHPSSSSYTLSDPHPHGHAQSSRVPFAERHLDTLIRRLRVDLSILTNINPSSENLTSESGADTTLTGQFSEEDQGIGKSLRGSSDSGFYEMNTGTSVSGSMSGNMPRVPGRVYMQSPMRAEAYEVDIEMGMAQEGEEKEGEVEGLGEDEMLPVLPPISPLGFSWSPTDSSHPASHGDDLNHDVDVDVDLEDSAAHMTG</sequence>
<feature type="region of interest" description="Disordered" evidence="1">
    <location>
        <begin position="524"/>
        <end position="570"/>
    </location>
</feature>
<evidence type="ECO:0000256" key="2">
    <source>
        <dbReference type="SAM" id="Phobius"/>
    </source>
</evidence>